<dbReference type="PANTHER" id="PTHR11575:SF6">
    <property type="entry name" value="2',3'-CYCLIC-NUCLEOTIDE 2'-PHOSPHODIESTERASE_3'-NUCLEOTIDASE"/>
    <property type="match status" value="1"/>
</dbReference>
<comment type="similarity">
    <text evidence="1">Belongs to the 5'-nucleotidase family.</text>
</comment>
<dbReference type="InterPro" id="IPR029052">
    <property type="entry name" value="Metallo-depent_PP-like"/>
</dbReference>
<dbReference type="Gene3D" id="3.60.21.10">
    <property type="match status" value="1"/>
</dbReference>
<keyword evidence="1" id="KW-0378">Hydrolase</keyword>
<evidence type="ECO:0000259" key="2">
    <source>
        <dbReference type="Pfam" id="PF00149"/>
    </source>
</evidence>
<accession>A0ABQ1P1W8</accession>
<dbReference type="RefSeq" id="WP_088271107.1">
    <property type="nucleotide sequence ID" value="NZ_BMKI01000003.1"/>
</dbReference>
<dbReference type="EMBL" id="BMKI01000003">
    <property type="protein sequence ID" value="GGC89316.1"/>
    <property type="molecule type" value="Genomic_DNA"/>
</dbReference>
<keyword evidence="4" id="KW-1185">Reference proteome</keyword>
<dbReference type="PANTHER" id="PTHR11575">
    <property type="entry name" value="5'-NUCLEOTIDASE-RELATED"/>
    <property type="match status" value="1"/>
</dbReference>
<evidence type="ECO:0000256" key="1">
    <source>
        <dbReference type="RuleBase" id="RU362119"/>
    </source>
</evidence>
<evidence type="ECO:0000313" key="4">
    <source>
        <dbReference type="Proteomes" id="UP000630615"/>
    </source>
</evidence>
<dbReference type="InterPro" id="IPR004843">
    <property type="entry name" value="Calcineurin-like_PHP"/>
</dbReference>
<proteinExistence type="inferred from homology"/>
<keyword evidence="1" id="KW-0547">Nucleotide-binding</keyword>
<dbReference type="Pfam" id="PF00149">
    <property type="entry name" value="Metallophos"/>
    <property type="match status" value="1"/>
</dbReference>
<feature type="domain" description="Calcineurin-like phosphoesterase" evidence="2">
    <location>
        <begin position="5"/>
        <end position="221"/>
    </location>
</feature>
<protein>
    <recommendedName>
        <fullName evidence="2">Calcineurin-like phosphoesterase domain-containing protein</fullName>
    </recommendedName>
</protein>
<name>A0ABQ1P1W8_9ENTE</name>
<dbReference type="Proteomes" id="UP000630615">
    <property type="component" value="Unassembled WGS sequence"/>
</dbReference>
<dbReference type="InterPro" id="IPR006179">
    <property type="entry name" value="5_nucleotidase/apyrase"/>
</dbReference>
<gene>
    <name evidence="3" type="ORF">GCM10011573_18720</name>
</gene>
<dbReference type="SUPFAM" id="SSF56300">
    <property type="entry name" value="Metallo-dependent phosphatases"/>
    <property type="match status" value="1"/>
</dbReference>
<reference evidence="4" key="1">
    <citation type="journal article" date="2019" name="Int. J. Syst. Evol. Microbiol.">
        <title>The Global Catalogue of Microorganisms (GCM) 10K type strain sequencing project: providing services to taxonomists for standard genome sequencing and annotation.</title>
        <authorList>
            <consortium name="The Broad Institute Genomics Platform"/>
            <consortium name="The Broad Institute Genome Sequencing Center for Infectious Disease"/>
            <person name="Wu L."/>
            <person name="Ma J."/>
        </authorList>
    </citation>
    <scope>NUCLEOTIDE SEQUENCE [LARGE SCALE GENOMIC DNA]</scope>
    <source>
        <strain evidence="4">CGMCC 1.15942</strain>
    </source>
</reference>
<evidence type="ECO:0000313" key="3">
    <source>
        <dbReference type="EMBL" id="GGC89316.1"/>
    </source>
</evidence>
<comment type="caution">
    <text evidence="3">The sequence shown here is derived from an EMBL/GenBank/DDBJ whole genome shotgun (WGS) entry which is preliminary data.</text>
</comment>
<sequence>MTELTILGTTDIHGFLTEAESESGICSLSAIAENFDAPILIDNGDFLVGSPQTTFFNTTKTISPLIELANKVGYDVMVPGNHDFDYGLEFLIRQAAAFKGKYVCANVLDLEDRLVFDPYAILERGQLKIGVIGVITSAMPQISDYDQIKELKFLDVIETLNKWVPIVREKVDVLIVSYHGGIERDMMTGASTQYDTGEDQTYRIINEISGIDGLICGHQHRSNAGITNDTAFVQPGYRGNYVGGLSFSVQHRQIIKKQAQLITTREYPPAEYKVYDEKAYQLWLQQKVNLDELDRYLRKKVPNTFYSIKLQDETIGGFLQSFKPPYTLSTYHISKEELKDYLQHEEICGIADNEGQIEPEQQDYRITANTAIFPKYRLETNYIYNVFDEYLSFISQ</sequence>
<dbReference type="PRINTS" id="PR01607">
    <property type="entry name" value="APYRASEFAMLY"/>
</dbReference>
<organism evidence="3 4">
    <name type="scientific">Enterococcus wangshanyuanii</name>
    <dbReference type="NCBI Taxonomy" id="2005703"/>
    <lineage>
        <taxon>Bacteria</taxon>
        <taxon>Bacillati</taxon>
        <taxon>Bacillota</taxon>
        <taxon>Bacilli</taxon>
        <taxon>Lactobacillales</taxon>
        <taxon>Enterococcaceae</taxon>
        <taxon>Enterococcus</taxon>
    </lineage>
</organism>